<dbReference type="InParanoid" id="A0A136IKH6"/>
<dbReference type="Gene3D" id="1.25.40.20">
    <property type="entry name" value="Ankyrin repeat-containing domain"/>
    <property type="match status" value="1"/>
</dbReference>
<protein>
    <submittedName>
        <fullName evidence="4">Ankyrin repeat-containing domain protein</fullName>
    </submittedName>
</protein>
<dbReference type="Pfam" id="PF12796">
    <property type="entry name" value="Ank_2"/>
    <property type="match status" value="1"/>
</dbReference>
<dbReference type="Pfam" id="PF00023">
    <property type="entry name" value="Ank"/>
    <property type="match status" value="1"/>
</dbReference>
<dbReference type="PROSITE" id="PS50088">
    <property type="entry name" value="ANK_REPEAT"/>
    <property type="match status" value="1"/>
</dbReference>
<evidence type="ECO:0000256" key="1">
    <source>
        <dbReference type="ARBA" id="ARBA00022737"/>
    </source>
</evidence>
<dbReference type="SUPFAM" id="SSF48403">
    <property type="entry name" value="Ankyrin repeat"/>
    <property type="match status" value="1"/>
</dbReference>
<reference evidence="5" key="1">
    <citation type="submission" date="2016-02" db="EMBL/GenBank/DDBJ databases">
        <title>Draft genome sequence of Microdochium bolleyi, a fungal endophyte of beachgrass.</title>
        <authorList>
            <consortium name="DOE Joint Genome Institute"/>
            <person name="David A.S."/>
            <person name="May G."/>
            <person name="Haridas S."/>
            <person name="Lim J."/>
            <person name="Wang M."/>
            <person name="Labutti K."/>
            <person name="Lipzen A."/>
            <person name="Barry K."/>
            <person name="Grigoriev I.V."/>
        </authorList>
    </citation>
    <scope>NUCLEOTIDE SEQUENCE [LARGE SCALE GENOMIC DNA]</scope>
    <source>
        <strain evidence="5">J235TASD1</strain>
    </source>
</reference>
<dbReference type="InterPro" id="IPR036770">
    <property type="entry name" value="Ankyrin_rpt-contain_sf"/>
</dbReference>
<dbReference type="InterPro" id="IPR002110">
    <property type="entry name" value="Ankyrin_rpt"/>
</dbReference>
<evidence type="ECO:0000256" key="3">
    <source>
        <dbReference type="PROSITE-ProRule" id="PRU00023"/>
    </source>
</evidence>
<dbReference type="PANTHER" id="PTHR24198">
    <property type="entry name" value="ANKYRIN REPEAT AND PROTEIN KINASE DOMAIN-CONTAINING PROTEIN"/>
    <property type="match status" value="1"/>
</dbReference>
<evidence type="ECO:0000256" key="2">
    <source>
        <dbReference type="ARBA" id="ARBA00023043"/>
    </source>
</evidence>
<dbReference type="PANTHER" id="PTHR24198:SF165">
    <property type="entry name" value="ANKYRIN REPEAT-CONTAINING PROTEIN-RELATED"/>
    <property type="match status" value="1"/>
</dbReference>
<evidence type="ECO:0000313" key="4">
    <source>
        <dbReference type="EMBL" id="KXJ85374.1"/>
    </source>
</evidence>
<keyword evidence="2 3" id="KW-0040">ANK repeat</keyword>
<organism evidence="4 5">
    <name type="scientific">Microdochium bolleyi</name>
    <dbReference type="NCBI Taxonomy" id="196109"/>
    <lineage>
        <taxon>Eukaryota</taxon>
        <taxon>Fungi</taxon>
        <taxon>Dikarya</taxon>
        <taxon>Ascomycota</taxon>
        <taxon>Pezizomycotina</taxon>
        <taxon>Sordariomycetes</taxon>
        <taxon>Xylariomycetidae</taxon>
        <taxon>Xylariales</taxon>
        <taxon>Microdochiaceae</taxon>
        <taxon>Microdochium</taxon>
    </lineage>
</organism>
<keyword evidence="5" id="KW-1185">Reference proteome</keyword>
<keyword evidence="1" id="KW-0677">Repeat</keyword>
<dbReference type="PROSITE" id="PS50297">
    <property type="entry name" value="ANK_REP_REGION"/>
    <property type="match status" value="1"/>
</dbReference>
<dbReference type="OrthoDB" id="2142040at2759"/>
<evidence type="ECO:0000313" key="5">
    <source>
        <dbReference type="Proteomes" id="UP000070501"/>
    </source>
</evidence>
<dbReference type="Proteomes" id="UP000070501">
    <property type="component" value="Unassembled WGS sequence"/>
</dbReference>
<gene>
    <name evidence="4" type="ORF">Micbo1qcDRAFT_180882</name>
</gene>
<name>A0A136IKH6_9PEZI</name>
<accession>A0A136IKH6</accession>
<dbReference type="AlphaFoldDB" id="A0A136IKH6"/>
<dbReference type="SMART" id="SM00248">
    <property type="entry name" value="ANK"/>
    <property type="match status" value="4"/>
</dbReference>
<dbReference type="EMBL" id="KQ964284">
    <property type="protein sequence ID" value="KXJ85374.1"/>
    <property type="molecule type" value="Genomic_DNA"/>
</dbReference>
<sequence>MAASMWLQLCLTPTQWSRMLQRLPAGDSKYRRSRVQIEVEDKPAKELEVEVLGLVAELISRGADVHPHPQCLRSPLVKAVRSGSTRLVNLLIDAGAHVDALDGSGSFPLESAVEKRGPYFLTTQQDVALATVRLLLERGANPNQRTRDQQRSALWIVCAAPKVRDRMVILQALLDHGADPNLTTSTGLTPLGEAVRRKNVDLCYELLRRGASPEGSIFNNLHLFWMRTNEGSLISLIALLASRIGPVFTTSSTFSRRAWFPSASSGLSKSLSEEAPT</sequence>
<feature type="repeat" description="ANK" evidence="3">
    <location>
        <begin position="71"/>
        <end position="103"/>
    </location>
</feature>
<proteinExistence type="predicted"/>
<dbReference type="STRING" id="196109.A0A136IKH6"/>